<feature type="region of interest" description="Disordered" evidence="7">
    <location>
        <begin position="123"/>
        <end position="219"/>
    </location>
</feature>
<accession>A0A137P555</accession>
<evidence type="ECO:0000259" key="8">
    <source>
        <dbReference type="PROSITE" id="PS50016"/>
    </source>
</evidence>
<dbReference type="InterPro" id="IPR013083">
    <property type="entry name" value="Znf_RING/FYVE/PHD"/>
</dbReference>
<evidence type="ECO:0000256" key="1">
    <source>
        <dbReference type="ARBA" id="ARBA00004123"/>
    </source>
</evidence>
<dbReference type="PROSITE" id="PS01359">
    <property type="entry name" value="ZF_PHD_1"/>
    <property type="match status" value="1"/>
</dbReference>
<dbReference type="GO" id="GO:0008270">
    <property type="term" value="F:zinc ion binding"/>
    <property type="evidence" value="ECO:0007669"/>
    <property type="project" value="UniProtKB-KW"/>
</dbReference>
<dbReference type="EMBL" id="KQ964513">
    <property type="protein sequence ID" value="KXN70079.1"/>
    <property type="molecule type" value="Genomic_DNA"/>
</dbReference>
<keyword evidence="10" id="KW-1185">Reference proteome</keyword>
<dbReference type="SMART" id="SM00249">
    <property type="entry name" value="PHD"/>
    <property type="match status" value="1"/>
</dbReference>
<dbReference type="GO" id="GO:0048188">
    <property type="term" value="C:Set1C/COMPASS complex"/>
    <property type="evidence" value="ECO:0007669"/>
    <property type="project" value="InterPro"/>
</dbReference>
<dbReference type="InterPro" id="IPR019787">
    <property type="entry name" value="Znf_PHD-finger"/>
</dbReference>
<evidence type="ECO:0000256" key="6">
    <source>
        <dbReference type="PROSITE-ProRule" id="PRU00146"/>
    </source>
</evidence>
<evidence type="ECO:0000313" key="9">
    <source>
        <dbReference type="EMBL" id="KXN70079.1"/>
    </source>
</evidence>
<dbReference type="PANTHER" id="PTHR46174">
    <property type="entry name" value="CXXC-TYPE ZINC FINGER PROTEIN 1"/>
    <property type="match status" value="1"/>
</dbReference>
<evidence type="ECO:0000313" key="10">
    <source>
        <dbReference type="Proteomes" id="UP000070444"/>
    </source>
</evidence>
<name>A0A137P555_CONC2</name>
<evidence type="ECO:0000256" key="5">
    <source>
        <dbReference type="ARBA" id="ARBA00023242"/>
    </source>
</evidence>
<evidence type="ECO:0000256" key="4">
    <source>
        <dbReference type="ARBA" id="ARBA00022833"/>
    </source>
</evidence>
<dbReference type="PROSITE" id="PS50016">
    <property type="entry name" value="ZF_PHD_2"/>
    <property type="match status" value="1"/>
</dbReference>
<evidence type="ECO:0000256" key="3">
    <source>
        <dbReference type="ARBA" id="ARBA00022771"/>
    </source>
</evidence>
<keyword evidence="2" id="KW-0479">Metal-binding</keyword>
<comment type="subcellular location">
    <subcellularLocation>
        <location evidence="1">Nucleus</location>
    </subcellularLocation>
</comment>
<gene>
    <name evidence="9" type="ORF">CONCODRAFT_163887</name>
</gene>
<keyword evidence="3 6" id="KW-0863">Zinc-finger</keyword>
<dbReference type="InterPro" id="IPR037869">
    <property type="entry name" value="Spp1/CFP1"/>
</dbReference>
<dbReference type="AlphaFoldDB" id="A0A137P555"/>
<evidence type="ECO:0000256" key="2">
    <source>
        <dbReference type="ARBA" id="ARBA00022723"/>
    </source>
</evidence>
<organism evidence="9 10">
    <name type="scientific">Conidiobolus coronatus (strain ATCC 28846 / CBS 209.66 / NRRL 28638)</name>
    <name type="common">Delacroixia coronata</name>
    <dbReference type="NCBI Taxonomy" id="796925"/>
    <lineage>
        <taxon>Eukaryota</taxon>
        <taxon>Fungi</taxon>
        <taxon>Fungi incertae sedis</taxon>
        <taxon>Zoopagomycota</taxon>
        <taxon>Entomophthoromycotina</taxon>
        <taxon>Entomophthoromycetes</taxon>
        <taxon>Entomophthorales</taxon>
        <taxon>Ancylistaceae</taxon>
        <taxon>Conidiobolus</taxon>
    </lineage>
</organism>
<dbReference type="SUPFAM" id="SSF57903">
    <property type="entry name" value="FYVE/PHD zinc finger"/>
    <property type="match status" value="1"/>
</dbReference>
<keyword evidence="4" id="KW-0862">Zinc</keyword>
<sequence>MHAIKRLCNKRSKIQPNSVKNFNDIVKDHDKCFLDMLADVKANCNIHEIERKNPLMEMNVIINQNQSNPDTHGLPYLPFFSPIDVLFQQNIPSITQSSFVSSVVPPMSRQEFLAVGTIPQPTWLQPSQPLSSPPAPPTPVKKAIRKPTGHSFTSDSPAPKIKLTFKNSTSPSEHDSRSLNDQPISPLPEAKHTLHTNSDFSAIKKTKPDRSTPPAYQNGASSERINCICSRPDFDDGLFMISCDKCLEWFHGNCVGVFPHQELNSWYCERCINRKKEKAARRKAF</sequence>
<dbReference type="OrthoDB" id="436852at2759"/>
<protein>
    <recommendedName>
        <fullName evidence="8">PHD-type domain-containing protein</fullName>
    </recommendedName>
</protein>
<evidence type="ECO:0000256" key="7">
    <source>
        <dbReference type="SAM" id="MobiDB-lite"/>
    </source>
</evidence>
<dbReference type="GO" id="GO:0045893">
    <property type="term" value="P:positive regulation of DNA-templated transcription"/>
    <property type="evidence" value="ECO:0007669"/>
    <property type="project" value="TreeGrafter"/>
</dbReference>
<dbReference type="STRING" id="796925.A0A137P555"/>
<keyword evidence="5" id="KW-0539">Nucleus</keyword>
<dbReference type="Gene3D" id="3.30.40.10">
    <property type="entry name" value="Zinc/RING finger domain, C3HC4 (zinc finger)"/>
    <property type="match status" value="1"/>
</dbReference>
<feature type="domain" description="PHD-type" evidence="8">
    <location>
        <begin position="224"/>
        <end position="274"/>
    </location>
</feature>
<proteinExistence type="predicted"/>
<dbReference type="InterPro" id="IPR019786">
    <property type="entry name" value="Zinc_finger_PHD-type_CS"/>
</dbReference>
<dbReference type="PANTHER" id="PTHR46174:SF1">
    <property type="entry name" value="CXXC-TYPE ZINC FINGER PROTEIN 1"/>
    <property type="match status" value="1"/>
</dbReference>
<dbReference type="InterPro" id="IPR011011">
    <property type="entry name" value="Znf_FYVE_PHD"/>
</dbReference>
<dbReference type="InterPro" id="IPR001965">
    <property type="entry name" value="Znf_PHD"/>
</dbReference>
<dbReference type="Pfam" id="PF00628">
    <property type="entry name" value="PHD"/>
    <property type="match status" value="1"/>
</dbReference>
<reference evidence="9 10" key="1">
    <citation type="journal article" date="2015" name="Genome Biol. Evol.">
        <title>Phylogenomic analyses indicate that early fungi evolved digesting cell walls of algal ancestors of land plants.</title>
        <authorList>
            <person name="Chang Y."/>
            <person name="Wang S."/>
            <person name="Sekimoto S."/>
            <person name="Aerts A.L."/>
            <person name="Choi C."/>
            <person name="Clum A."/>
            <person name="LaButti K.M."/>
            <person name="Lindquist E.A."/>
            <person name="Yee Ngan C."/>
            <person name="Ohm R.A."/>
            <person name="Salamov A.A."/>
            <person name="Grigoriev I.V."/>
            <person name="Spatafora J.W."/>
            <person name="Berbee M.L."/>
        </authorList>
    </citation>
    <scope>NUCLEOTIDE SEQUENCE [LARGE SCALE GENOMIC DNA]</scope>
    <source>
        <strain evidence="9 10">NRRL 28638</strain>
    </source>
</reference>
<dbReference type="Proteomes" id="UP000070444">
    <property type="component" value="Unassembled WGS sequence"/>
</dbReference>